<gene>
    <name evidence="2" type="ORF">ELS82_02610</name>
</gene>
<sequence>MKFLIVNKAVLLSTAFALLPSLSSSAQPLSEYAISEFTSITCKLSGDTLQLTIESDETTPDKAKLSIQTTSRLNYRLSSNSRYALSLKHPTDNITLTLSTDTGKHTLVLKPNCQLAS</sequence>
<protein>
    <recommendedName>
        <fullName evidence="4">Lysozyme inhibitor</fullName>
    </recommendedName>
</protein>
<evidence type="ECO:0000256" key="1">
    <source>
        <dbReference type="SAM" id="SignalP"/>
    </source>
</evidence>
<name>A0A4Y8WKV0_9VIBR</name>
<keyword evidence="1" id="KW-0732">Signal</keyword>
<reference evidence="2 3" key="1">
    <citation type="submission" date="2019-01" db="EMBL/GenBank/DDBJ databases">
        <title>Vibrio BEI176 sp. nov, a marine bacterium isolated from China: eastern marignal seas.</title>
        <authorList>
            <person name="Li B."/>
        </authorList>
    </citation>
    <scope>NUCLEOTIDE SEQUENCE [LARGE SCALE GENOMIC DNA]</scope>
    <source>
        <strain evidence="2 3">BEI176</strain>
    </source>
</reference>
<evidence type="ECO:0008006" key="4">
    <source>
        <dbReference type="Google" id="ProtNLM"/>
    </source>
</evidence>
<dbReference type="EMBL" id="SATR01000002">
    <property type="protein sequence ID" value="TFH93323.1"/>
    <property type="molecule type" value="Genomic_DNA"/>
</dbReference>
<evidence type="ECO:0000313" key="3">
    <source>
        <dbReference type="Proteomes" id="UP000297753"/>
    </source>
</evidence>
<dbReference type="AlphaFoldDB" id="A0A4Y8WKV0"/>
<accession>A0A4Y8WKV0</accession>
<proteinExistence type="predicted"/>
<dbReference type="Proteomes" id="UP000297753">
    <property type="component" value="Unassembled WGS sequence"/>
</dbReference>
<comment type="caution">
    <text evidence="2">The sequence shown here is derived from an EMBL/GenBank/DDBJ whole genome shotgun (WGS) entry which is preliminary data.</text>
</comment>
<keyword evidence="3" id="KW-1185">Reference proteome</keyword>
<dbReference type="RefSeq" id="WP_134834101.1">
    <property type="nucleotide sequence ID" value="NZ_SATR01000002.1"/>
</dbReference>
<feature type="signal peptide" evidence="1">
    <location>
        <begin position="1"/>
        <end position="26"/>
    </location>
</feature>
<feature type="chain" id="PRO_5021430134" description="Lysozyme inhibitor" evidence="1">
    <location>
        <begin position="27"/>
        <end position="117"/>
    </location>
</feature>
<organism evidence="2 3">
    <name type="scientific">Vibrio ouci</name>
    <dbReference type="NCBI Taxonomy" id="2499078"/>
    <lineage>
        <taxon>Bacteria</taxon>
        <taxon>Pseudomonadati</taxon>
        <taxon>Pseudomonadota</taxon>
        <taxon>Gammaproteobacteria</taxon>
        <taxon>Vibrionales</taxon>
        <taxon>Vibrionaceae</taxon>
        <taxon>Vibrio</taxon>
    </lineage>
</organism>
<evidence type="ECO:0000313" key="2">
    <source>
        <dbReference type="EMBL" id="TFH93323.1"/>
    </source>
</evidence>